<protein>
    <recommendedName>
        <fullName evidence="4">Leucyl/phenylalanyl-tRNA--protein transferase</fullName>
        <ecNumber evidence="4">2.3.2.6</ecNumber>
    </recommendedName>
    <alternativeName>
        <fullName evidence="4">L/F-transferase</fullName>
    </alternativeName>
    <alternativeName>
        <fullName evidence="4">Leucyltransferase</fullName>
    </alternativeName>
    <alternativeName>
        <fullName evidence="4">Phenyalanyltransferase</fullName>
    </alternativeName>
</protein>
<sequence length="216" mass="24614">MMYNFPDPKNAPKHSPIAYGGDLSSQALLEAYTKGIFPWFMDGQEILWWSPDPRAVLYPKDVRVQKSIKPFFKRYKVKFDSDFTGLITLCKNARNEPTWISDKIIAAYTNLHNLGFAHSVEVYENDELIGGLYGLILGKIFCGESMISIKANASKVALIALCKALDKFDFIIDAQVMNPHLKFMGALNLNRDEFLNILDMKKDEFCGFYKFSELIS</sequence>
<reference evidence="5 6" key="1">
    <citation type="submission" date="2015-11" db="EMBL/GenBank/DDBJ databases">
        <authorList>
            <consortium name="Pathogen Informatics"/>
        </authorList>
    </citation>
    <scope>NUCLEOTIDE SEQUENCE [LARGE SCALE GENOMIC DNA]</scope>
    <source>
        <strain evidence="5 6">006A-0059</strain>
    </source>
</reference>
<evidence type="ECO:0000313" key="6">
    <source>
        <dbReference type="Proteomes" id="UP000052237"/>
    </source>
</evidence>
<keyword evidence="3 4" id="KW-0012">Acyltransferase</keyword>
<comment type="catalytic activity">
    <reaction evidence="4">
        <text>N-terminal L-arginyl-[protein] + L-leucyl-tRNA(Leu) = N-terminal L-leucyl-L-arginyl-[protein] + tRNA(Leu) + H(+)</text>
        <dbReference type="Rhea" id="RHEA:50416"/>
        <dbReference type="Rhea" id="RHEA-COMP:9613"/>
        <dbReference type="Rhea" id="RHEA-COMP:9622"/>
        <dbReference type="Rhea" id="RHEA-COMP:12672"/>
        <dbReference type="Rhea" id="RHEA-COMP:12673"/>
        <dbReference type="ChEBI" id="CHEBI:15378"/>
        <dbReference type="ChEBI" id="CHEBI:64719"/>
        <dbReference type="ChEBI" id="CHEBI:78442"/>
        <dbReference type="ChEBI" id="CHEBI:78494"/>
        <dbReference type="ChEBI" id="CHEBI:133044"/>
        <dbReference type="EC" id="2.3.2.6"/>
    </reaction>
</comment>
<comment type="function">
    <text evidence="4">Functions in the N-end rule pathway of protein degradation where it conjugates Leu, Phe and, less efficiently, Met from aminoacyl-tRNAs to the N-termini of proteins containing an N-terminal arginine or lysine.</text>
</comment>
<evidence type="ECO:0000256" key="4">
    <source>
        <dbReference type="HAMAP-Rule" id="MF_00688"/>
    </source>
</evidence>
<dbReference type="InterPro" id="IPR042203">
    <property type="entry name" value="Leu/Phe-tRNA_Trfase_C"/>
</dbReference>
<dbReference type="InterPro" id="IPR016181">
    <property type="entry name" value="Acyl_CoA_acyltransferase"/>
</dbReference>
<dbReference type="NCBIfam" id="TIGR00667">
    <property type="entry name" value="aat"/>
    <property type="match status" value="1"/>
</dbReference>
<dbReference type="HAMAP" id="MF_00688">
    <property type="entry name" value="Leu_Phe_trans"/>
    <property type="match status" value="1"/>
</dbReference>
<comment type="similarity">
    <text evidence="4">Belongs to the L/F-transferase family.</text>
</comment>
<evidence type="ECO:0000256" key="1">
    <source>
        <dbReference type="ARBA" id="ARBA00022490"/>
    </source>
</evidence>
<dbReference type="PANTHER" id="PTHR30098:SF2">
    <property type="entry name" value="LEUCYL_PHENYLALANYL-TRNA--PROTEIN TRANSFERASE"/>
    <property type="match status" value="1"/>
</dbReference>
<dbReference type="PANTHER" id="PTHR30098">
    <property type="entry name" value="LEUCYL/PHENYLALANYL-TRNA--PROTEIN TRANSFERASE"/>
    <property type="match status" value="1"/>
</dbReference>
<comment type="catalytic activity">
    <reaction evidence="4">
        <text>L-phenylalanyl-tRNA(Phe) + an N-terminal L-alpha-aminoacyl-[protein] = an N-terminal L-phenylalanyl-L-alpha-aminoacyl-[protein] + tRNA(Phe)</text>
        <dbReference type="Rhea" id="RHEA:43632"/>
        <dbReference type="Rhea" id="RHEA-COMP:9668"/>
        <dbReference type="Rhea" id="RHEA-COMP:9699"/>
        <dbReference type="Rhea" id="RHEA-COMP:10636"/>
        <dbReference type="Rhea" id="RHEA-COMP:10637"/>
        <dbReference type="ChEBI" id="CHEBI:78442"/>
        <dbReference type="ChEBI" id="CHEBI:78531"/>
        <dbReference type="ChEBI" id="CHEBI:78597"/>
        <dbReference type="ChEBI" id="CHEBI:83561"/>
        <dbReference type="EC" id="2.3.2.6"/>
    </reaction>
</comment>
<name>A0A0S4SLY7_CAMHY</name>
<evidence type="ECO:0000313" key="5">
    <source>
        <dbReference type="EMBL" id="CUU87000.1"/>
    </source>
</evidence>
<dbReference type="Gene3D" id="3.30.70.3550">
    <property type="entry name" value="Leucyl/phenylalanyl-tRNA-protein transferase, N-terminal domain"/>
    <property type="match status" value="1"/>
</dbReference>
<comment type="subcellular location">
    <subcellularLocation>
        <location evidence="4">Cytoplasm</location>
    </subcellularLocation>
</comment>
<dbReference type="GO" id="GO:0030163">
    <property type="term" value="P:protein catabolic process"/>
    <property type="evidence" value="ECO:0007669"/>
    <property type="project" value="UniProtKB-UniRule"/>
</dbReference>
<organism evidence="5 6">
    <name type="scientific">Campylobacter hyointestinalis subsp. hyointestinalis</name>
    <dbReference type="NCBI Taxonomy" id="91352"/>
    <lineage>
        <taxon>Bacteria</taxon>
        <taxon>Pseudomonadati</taxon>
        <taxon>Campylobacterota</taxon>
        <taxon>Epsilonproteobacteria</taxon>
        <taxon>Campylobacterales</taxon>
        <taxon>Campylobacteraceae</taxon>
        <taxon>Campylobacter</taxon>
    </lineage>
</organism>
<dbReference type="EC" id="2.3.2.6" evidence="4"/>
<dbReference type="SUPFAM" id="SSF55729">
    <property type="entry name" value="Acyl-CoA N-acyltransferases (Nat)"/>
    <property type="match status" value="1"/>
</dbReference>
<dbReference type="GO" id="GO:0008914">
    <property type="term" value="F:leucyl-tRNA--protein transferase activity"/>
    <property type="evidence" value="ECO:0007669"/>
    <property type="project" value="UniProtKB-UniRule"/>
</dbReference>
<dbReference type="GO" id="GO:0005737">
    <property type="term" value="C:cytoplasm"/>
    <property type="evidence" value="ECO:0007669"/>
    <property type="project" value="UniProtKB-SubCell"/>
</dbReference>
<dbReference type="Pfam" id="PF03588">
    <property type="entry name" value="Leu_Phe_trans"/>
    <property type="match status" value="1"/>
</dbReference>
<keyword evidence="2 4" id="KW-0808">Transferase</keyword>
<dbReference type="InterPro" id="IPR004616">
    <property type="entry name" value="Leu/Phe-tRNA_Trfase"/>
</dbReference>
<keyword evidence="1 4" id="KW-0963">Cytoplasm</keyword>
<dbReference type="EMBL" id="FAVB01000004">
    <property type="protein sequence ID" value="CUU87000.1"/>
    <property type="molecule type" value="Genomic_DNA"/>
</dbReference>
<accession>A0A0S4SLY7</accession>
<gene>
    <name evidence="4 5" type="primary">aat</name>
    <name evidence="5" type="ORF">ERS686654_01733</name>
</gene>
<dbReference type="AlphaFoldDB" id="A0A0S4SLY7"/>
<dbReference type="Proteomes" id="UP000052237">
    <property type="component" value="Unassembled WGS sequence"/>
</dbReference>
<proteinExistence type="inferred from homology"/>
<comment type="catalytic activity">
    <reaction evidence="4">
        <text>N-terminal L-lysyl-[protein] + L-leucyl-tRNA(Leu) = N-terminal L-leucyl-L-lysyl-[protein] + tRNA(Leu) + H(+)</text>
        <dbReference type="Rhea" id="RHEA:12340"/>
        <dbReference type="Rhea" id="RHEA-COMP:9613"/>
        <dbReference type="Rhea" id="RHEA-COMP:9622"/>
        <dbReference type="Rhea" id="RHEA-COMP:12670"/>
        <dbReference type="Rhea" id="RHEA-COMP:12671"/>
        <dbReference type="ChEBI" id="CHEBI:15378"/>
        <dbReference type="ChEBI" id="CHEBI:65249"/>
        <dbReference type="ChEBI" id="CHEBI:78442"/>
        <dbReference type="ChEBI" id="CHEBI:78494"/>
        <dbReference type="ChEBI" id="CHEBI:133043"/>
        <dbReference type="EC" id="2.3.2.6"/>
    </reaction>
</comment>
<dbReference type="InterPro" id="IPR042221">
    <property type="entry name" value="Leu/Phe-tRNA_Trfase_N"/>
</dbReference>
<keyword evidence="6" id="KW-1185">Reference proteome</keyword>
<evidence type="ECO:0000256" key="2">
    <source>
        <dbReference type="ARBA" id="ARBA00022679"/>
    </source>
</evidence>
<dbReference type="Gene3D" id="3.40.630.70">
    <property type="entry name" value="Leucyl/phenylalanyl-tRNA-protein transferase, C-terminal domain"/>
    <property type="match status" value="1"/>
</dbReference>
<dbReference type="RefSeq" id="WP_059435331.1">
    <property type="nucleotide sequence ID" value="NZ_FAVB01000004.1"/>
</dbReference>
<comment type="caution">
    <text evidence="5">The sequence shown here is derived from an EMBL/GenBank/DDBJ whole genome shotgun (WGS) entry which is preliminary data.</text>
</comment>
<evidence type="ECO:0000256" key="3">
    <source>
        <dbReference type="ARBA" id="ARBA00023315"/>
    </source>
</evidence>